<dbReference type="GO" id="GO:0005524">
    <property type="term" value="F:ATP binding"/>
    <property type="evidence" value="ECO:0007669"/>
    <property type="project" value="UniProtKB-KW"/>
</dbReference>
<dbReference type="InterPro" id="IPR014001">
    <property type="entry name" value="Helicase_ATP-bd"/>
</dbReference>
<dbReference type="Proteomes" id="UP000185557">
    <property type="component" value="Unassembled WGS sequence"/>
</dbReference>
<comment type="similarity">
    <text evidence="9">Belongs to the Lhr helicase family. Lhr-Core subfamily.</text>
</comment>
<sequence length="842" mass="95046">MMPTSSTSPVTSNPRLVPITQYFATRGWQPLTFQAETWAAYLDGRSGLVQVPTGSGKTYAAVMGAIAELIATPAVGLQLLYITPLRALSRDIEQAIKAPIESMGWGITVESRTGDTSSARKTKQMKNMPNILITTPESLAVMLSYKDEAKRFSNLQAVVLDEWHELMSSKRGTQAELCLGHLRSLQPTLRTWAISATLGNLEEAAQTAVGLSTKPMIIRSNLKRDTVIKSIRPESVDTFPWAGHLGLRMFETLIEALDIEKSTLIFTNTRNQAERWYQALNFALPEEADRIALHHGSINVKEREAIEAGVKSGDIKWVVCTSSLDLGVDFQPVERVVQIGSAKNLARLLQRAGRSAHVPEGTSEVFFLPTNALELLEISAFRRGLELGDMETRRPQYKPYDVLVQHLVTLACGDGFEPQKALENLRQTVAYADLTDEEYQWILDFIENGGQCLGAYPRYKKVVREDGLFKISDAKLARIHRMGIGTITSNTPIKIVYTNRKEIGTVEESFVSRLKQGDVFFFAGRQLEYFQMKDMVLYVKSTRKKSTVTPTWGGGQLAISDTLSHHLRREVERVRSFLANDNDNRRVHPRSDAPPLAVDHNIALANDEILTIKPILEAQQRLSTLPSADELLVESCKTREGQHLYVFPFEGRFVHEGLGFLWGYRFAKQKTATFTISVNDYGFEILGPKGYPYQDLFSSDFFSLENLENDIRASLNISELTQRKFRGMAQVAGLVFKGYPGSRKTSSQLQVSTSLLYEVFTKYEPDNLLLKQAEREVLQDQLETHRLAKTLSRLDQRSVVWKDTKRPSPLAFPLLVERLNSRMSNETLLERIQRMKEQWDKR</sequence>
<dbReference type="InterPro" id="IPR017170">
    <property type="entry name" value="Lhr-like"/>
</dbReference>
<keyword evidence="2" id="KW-0227">DNA damage</keyword>
<dbReference type="InterPro" id="IPR001650">
    <property type="entry name" value="Helicase_C-like"/>
</dbReference>
<dbReference type="Pfam" id="PF19306">
    <property type="entry name" value="WHD_Lhr"/>
    <property type="match status" value="1"/>
</dbReference>
<dbReference type="PANTHER" id="PTHR47962:SF3">
    <property type="entry name" value="LARGE ATP-DEPENDENT HELICASE-RELATED PROTEIN"/>
    <property type="match status" value="1"/>
</dbReference>
<dbReference type="Pfam" id="PF00271">
    <property type="entry name" value="Helicase_C"/>
    <property type="match status" value="1"/>
</dbReference>
<dbReference type="PROSITE" id="PS51194">
    <property type="entry name" value="HELICASE_CTER"/>
    <property type="match status" value="1"/>
</dbReference>
<keyword evidence="5" id="KW-0067">ATP-binding</keyword>
<dbReference type="InterPro" id="IPR013701">
    <property type="entry name" value="Lhr-like_DEAD/DEAH_assoc"/>
</dbReference>
<keyword evidence="1" id="KW-0547">Nucleotide-binding</keyword>
<dbReference type="SMART" id="SM00490">
    <property type="entry name" value="HELICc"/>
    <property type="match status" value="1"/>
</dbReference>
<evidence type="ECO:0000256" key="4">
    <source>
        <dbReference type="ARBA" id="ARBA00022806"/>
    </source>
</evidence>
<feature type="domain" description="Helicase ATP-binding" evidence="10">
    <location>
        <begin position="38"/>
        <end position="216"/>
    </location>
</feature>
<keyword evidence="13" id="KW-1185">Reference proteome</keyword>
<dbReference type="Pfam" id="PF08494">
    <property type="entry name" value="DEAD_assoc"/>
    <property type="match status" value="1"/>
</dbReference>
<evidence type="ECO:0000259" key="10">
    <source>
        <dbReference type="PROSITE" id="PS51192"/>
    </source>
</evidence>
<dbReference type="CDD" id="cd18796">
    <property type="entry name" value="SF2_C_LHR"/>
    <property type="match status" value="1"/>
</dbReference>
<protein>
    <submittedName>
        <fullName evidence="12">DNA ligase-associated DEXH box helicase</fullName>
    </submittedName>
</protein>
<evidence type="ECO:0000313" key="12">
    <source>
        <dbReference type="EMBL" id="OKH44651.1"/>
    </source>
</evidence>
<accession>A0A1U7IZN8</accession>
<keyword evidence="3" id="KW-0378">Hydrolase</keyword>
<dbReference type="PANTHER" id="PTHR47962">
    <property type="entry name" value="ATP-DEPENDENT HELICASE LHR-RELATED-RELATED"/>
    <property type="match status" value="1"/>
</dbReference>
<dbReference type="GO" id="GO:0003677">
    <property type="term" value="F:DNA binding"/>
    <property type="evidence" value="ECO:0007669"/>
    <property type="project" value="UniProtKB-KW"/>
</dbReference>
<reference evidence="12 13" key="1">
    <citation type="submission" date="2016-11" db="EMBL/GenBank/DDBJ databases">
        <title>Draft Genome Sequences of Nine Cyanobacterial Strains from Diverse Habitats.</title>
        <authorList>
            <person name="Zhu T."/>
            <person name="Hou S."/>
            <person name="Lu X."/>
            <person name="Hess W.R."/>
        </authorList>
    </citation>
    <scope>NUCLEOTIDE SEQUENCE [LARGE SCALE GENOMIC DNA]</scope>
    <source>
        <strain evidence="12 13">NIES-30</strain>
    </source>
</reference>
<evidence type="ECO:0000313" key="13">
    <source>
        <dbReference type="Proteomes" id="UP000185557"/>
    </source>
</evidence>
<dbReference type="PIRSF" id="PIRSF037307">
    <property type="entry name" value="Lhr-like_helic_prd"/>
    <property type="match status" value="1"/>
</dbReference>
<dbReference type="STRING" id="549789.NIES30_21795"/>
<evidence type="ECO:0000256" key="9">
    <source>
        <dbReference type="ARBA" id="ARBA00093467"/>
    </source>
</evidence>
<dbReference type="GO" id="GO:0016874">
    <property type="term" value="F:ligase activity"/>
    <property type="evidence" value="ECO:0007669"/>
    <property type="project" value="UniProtKB-KW"/>
</dbReference>
<dbReference type="NCBIfam" id="TIGR04121">
    <property type="entry name" value="DEXH_lig_assoc"/>
    <property type="match status" value="1"/>
</dbReference>
<evidence type="ECO:0000259" key="11">
    <source>
        <dbReference type="PROSITE" id="PS51194"/>
    </source>
</evidence>
<evidence type="ECO:0000256" key="5">
    <source>
        <dbReference type="ARBA" id="ARBA00022840"/>
    </source>
</evidence>
<organism evidence="12 13">
    <name type="scientific">Phormidium tenue NIES-30</name>
    <dbReference type="NCBI Taxonomy" id="549789"/>
    <lineage>
        <taxon>Bacteria</taxon>
        <taxon>Bacillati</taxon>
        <taxon>Cyanobacteriota</taxon>
        <taxon>Cyanophyceae</taxon>
        <taxon>Oscillatoriophycideae</taxon>
        <taxon>Oscillatoriales</taxon>
        <taxon>Oscillatoriaceae</taxon>
        <taxon>Phormidium</taxon>
    </lineage>
</organism>
<keyword evidence="7" id="KW-0234">DNA repair</keyword>
<evidence type="ECO:0000256" key="3">
    <source>
        <dbReference type="ARBA" id="ARBA00022801"/>
    </source>
</evidence>
<dbReference type="Gene3D" id="3.40.50.300">
    <property type="entry name" value="P-loop containing nucleotide triphosphate hydrolases"/>
    <property type="match status" value="2"/>
</dbReference>
<dbReference type="PROSITE" id="PS51192">
    <property type="entry name" value="HELICASE_ATP_BIND_1"/>
    <property type="match status" value="1"/>
</dbReference>
<dbReference type="InterPro" id="IPR045628">
    <property type="entry name" value="Lhr_WH_dom"/>
</dbReference>
<evidence type="ECO:0000256" key="6">
    <source>
        <dbReference type="ARBA" id="ARBA00023125"/>
    </source>
</evidence>
<dbReference type="GO" id="GO:0004386">
    <property type="term" value="F:helicase activity"/>
    <property type="evidence" value="ECO:0007669"/>
    <property type="project" value="UniProtKB-KW"/>
</dbReference>
<dbReference type="Pfam" id="PF00270">
    <property type="entry name" value="DEAD"/>
    <property type="match status" value="1"/>
</dbReference>
<keyword evidence="12" id="KW-0436">Ligase</keyword>
<evidence type="ECO:0000256" key="2">
    <source>
        <dbReference type="ARBA" id="ARBA00022763"/>
    </source>
</evidence>
<dbReference type="InterPro" id="IPR027417">
    <property type="entry name" value="P-loop_NTPase"/>
</dbReference>
<dbReference type="GO" id="GO:0016887">
    <property type="term" value="F:ATP hydrolysis activity"/>
    <property type="evidence" value="ECO:0007669"/>
    <property type="project" value="TreeGrafter"/>
</dbReference>
<gene>
    <name evidence="12" type="ORF">NIES30_21795</name>
</gene>
<dbReference type="SMART" id="SM00487">
    <property type="entry name" value="DEXDc"/>
    <property type="match status" value="1"/>
</dbReference>
<name>A0A1U7IZN8_9CYAN</name>
<proteinExistence type="inferred from homology"/>
<evidence type="ECO:0000256" key="1">
    <source>
        <dbReference type="ARBA" id="ARBA00022741"/>
    </source>
</evidence>
<evidence type="ECO:0000256" key="8">
    <source>
        <dbReference type="ARBA" id="ARBA00023235"/>
    </source>
</evidence>
<keyword evidence="6" id="KW-0238">DNA-binding</keyword>
<dbReference type="CDD" id="cd17922">
    <property type="entry name" value="DEXHc_LHR-like"/>
    <property type="match status" value="1"/>
</dbReference>
<comment type="caution">
    <text evidence="12">The sequence shown here is derived from an EMBL/GenBank/DDBJ whole genome shotgun (WGS) entry which is preliminary data.</text>
</comment>
<dbReference type="GO" id="GO:0006281">
    <property type="term" value="P:DNA repair"/>
    <property type="evidence" value="ECO:0007669"/>
    <property type="project" value="UniProtKB-KW"/>
</dbReference>
<dbReference type="InterPro" id="IPR026362">
    <property type="entry name" value="DEXH_lig_assoc"/>
</dbReference>
<dbReference type="InterPro" id="IPR011545">
    <property type="entry name" value="DEAD/DEAH_box_helicase_dom"/>
</dbReference>
<feature type="domain" description="Helicase C-terminal" evidence="11">
    <location>
        <begin position="249"/>
        <end position="408"/>
    </location>
</feature>
<dbReference type="EMBL" id="MRCG01000021">
    <property type="protein sequence ID" value="OKH44651.1"/>
    <property type="molecule type" value="Genomic_DNA"/>
</dbReference>
<dbReference type="AlphaFoldDB" id="A0A1U7IZN8"/>
<keyword evidence="8" id="KW-0413">Isomerase</keyword>
<evidence type="ECO:0000256" key="7">
    <source>
        <dbReference type="ARBA" id="ARBA00023204"/>
    </source>
</evidence>
<keyword evidence="4" id="KW-0347">Helicase</keyword>
<dbReference type="SUPFAM" id="SSF52540">
    <property type="entry name" value="P-loop containing nucleoside triphosphate hydrolases"/>
    <property type="match status" value="1"/>
</dbReference>
<dbReference type="InterPro" id="IPR052511">
    <property type="entry name" value="ATP-dep_Helicase"/>
</dbReference>